<reference evidence="2 3" key="1">
    <citation type="submission" date="2023-02" db="EMBL/GenBank/DDBJ databases">
        <title>Dictyobacter halimunensis sp. nov., a new member of the class Ktedonobacteria from forest soil in a geothermal area.</title>
        <authorList>
            <person name="Rachmania M.K."/>
            <person name="Ningsih F."/>
            <person name="Sakai Y."/>
            <person name="Yabe S."/>
            <person name="Yokota A."/>
            <person name="Sjamsuridzal W."/>
        </authorList>
    </citation>
    <scope>NUCLEOTIDE SEQUENCE [LARGE SCALE GENOMIC DNA]</scope>
    <source>
        <strain evidence="2 3">S3.2.2.5</strain>
    </source>
</reference>
<dbReference type="GO" id="GO:0016301">
    <property type="term" value="F:kinase activity"/>
    <property type="evidence" value="ECO:0007669"/>
    <property type="project" value="UniProtKB-KW"/>
</dbReference>
<accession>A0ABQ6G0U9</accession>
<dbReference type="InterPro" id="IPR027417">
    <property type="entry name" value="P-loop_NTPase"/>
</dbReference>
<dbReference type="RefSeq" id="WP_338254556.1">
    <property type="nucleotide sequence ID" value="NZ_BSRI01000002.1"/>
</dbReference>
<dbReference type="Gene3D" id="3.40.50.300">
    <property type="entry name" value="P-loop containing nucleotide triphosphate hydrolases"/>
    <property type="match status" value="1"/>
</dbReference>
<feature type="region of interest" description="Disordered" evidence="1">
    <location>
        <begin position="225"/>
        <end position="245"/>
    </location>
</feature>
<name>A0ABQ6G0U9_9CHLR</name>
<keyword evidence="3" id="KW-1185">Reference proteome</keyword>
<protein>
    <submittedName>
        <fullName evidence="2">Cytidylate kinase</fullName>
    </submittedName>
</protein>
<sequence>MNRQSTPGAQMRAITISREYGSGGGEIARRVAQKLQWQLIDHEFVVRIAHMLGVSEYEVEQQDEYSQGTIARILSSMRSIDPALLVDTSNMNTSEEGYHQALVSVVQAVAREGHVVIVGRGSQKILERIRDVLHVRIIAPLEQRIAYVVQREGLNRDLARDRVLQKDRHRERYLQAHYRANSSDAHLYDLVLNTGVIDLDSTVDLICLALERKANRLSIPEEELGPGAGFGKYPGQPLDFRTPPK</sequence>
<comment type="caution">
    <text evidence="2">The sequence shown here is derived from an EMBL/GenBank/DDBJ whole genome shotgun (WGS) entry which is preliminary data.</text>
</comment>
<dbReference type="SUPFAM" id="SSF52540">
    <property type="entry name" value="P-loop containing nucleoside triphosphate hydrolases"/>
    <property type="match status" value="1"/>
</dbReference>
<evidence type="ECO:0000313" key="2">
    <source>
        <dbReference type="EMBL" id="GLV58372.1"/>
    </source>
</evidence>
<gene>
    <name evidence="2" type="ORF">KDH_52050</name>
</gene>
<evidence type="ECO:0000256" key="1">
    <source>
        <dbReference type="SAM" id="MobiDB-lite"/>
    </source>
</evidence>
<dbReference type="Pfam" id="PF13189">
    <property type="entry name" value="Cytidylate_kin2"/>
    <property type="match status" value="1"/>
</dbReference>
<evidence type="ECO:0000313" key="3">
    <source>
        <dbReference type="Proteomes" id="UP001344906"/>
    </source>
</evidence>
<dbReference type="EMBL" id="BSRI01000002">
    <property type="protein sequence ID" value="GLV58372.1"/>
    <property type="molecule type" value="Genomic_DNA"/>
</dbReference>
<organism evidence="2 3">
    <name type="scientific">Dictyobacter halimunensis</name>
    <dbReference type="NCBI Taxonomy" id="3026934"/>
    <lineage>
        <taxon>Bacteria</taxon>
        <taxon>Bacillati</taxon>
        <taxon>Chloroflexota</taxon>
        <taxon>Ktedonobacteria</taxon>
        <taxon>Ktedonobacterales</taxon>
        <taxon>Dictyobacteraceae</taxon>
        <taxon>Dictyobacter</taxon>
    </lineage>
</organism>
<keyword evidence="2" id="KW-0418">Kinase</keyword>
<dbReference type="Proteomes" id="UP001344906">
    <property type="component" value="Unassembled WGS sequence"/>
</dbReference>
<keyword evidence="2" id="KW-0808">Transferase</keyword>
<proteinExistence type="predicted"/>